<accession>A0ABU6ZK48</accession>
<evidence type="ECO:0000313" key="9">
    <source>
        <dbReference type="Proteomes" id="UP001341840"/>
    </source>
</evidence>
<evidence type="ECO:0000259" key="7">
    <source>
        <dbReference type="PROSITE" id="PS50102"/>
    </source>
</evidence>
<organism evidence="8 9">
    <name type="scientific">Stylosanthes scabra</name>
    <dbReference type="NCBI Taxonomy" id="79078"/>
    <lineage>
        <taxon>Eukaryota</taxon>
        <taxon>Viridiplantae</taxon>
        <taxon>Streptophyta</taxon>
        <taxon>Embryophyta</taxon>
        <taxon>Tracheophyta</taxon>
        <taxon>Spermatophyta</taxon>
        <taxon>Magnoliopsida</taxon>
        <taxon>eudicotyledons</taxon>
        <taxon>Gunneridae</taxon>
        <taxon>Pentapetalae</taxon>
        <taxon>rosids</taxon>
        <taxon>fabids</taxon>
        <taxon>Fabales</taxon>
        <taxon>Fabaceae</taxon>
        <taxon>Papilionoideae</taxon>
        <taxon>50 kb inversion clade</taxon>
        <taxon>dalbergioids sensu lato</taxon>
        <taxon>Dalbergieae</taxon>
        <taxon>Pterocarpus clade</taxon>
        <taxon>Stylosanthes</taxon>
    </lineage>
</organism>
<proteinExistence type="predicted"/>
<dbReference type="InterPro" id="IPR035979">
    <property type="entry name" value="RBD_domain_sf"/>
</dbReference>
<evidence type="ECO:0000256" key="5">
    <source>
        <dbReference type="ARBA" id="ARBA00023242"/>
    </source>
</evidence>
<comment type="caution">
    <text evidence="8">The sequence shown here is derived from an EMBL/GenBank/DDBJ whole genome shotgun (WGS) entry which is preliminary data.</text>
</comment>
<evidence type="ECO:0000313" key="8">
    <source>
        <dbReference type="EMBL" id="MED6222335.1"/>
    </source>
</evidence>
<dbReference type="Pfam" id="PF00076">
    <property type="entry name" value="RRM_1"/>
    <property type="match status" value="1"/>
</dbReference>
<dbReference type="CDD" id="cd00590">
    <property type="entry name" value="RRM_SF"/>
    <property type="match status" value="1"/>
</dbReference>
<dbReference type="InterPro" id="IPR012677">
    <property type="entry name" value="Nucleotide-bd_a/b_plait_sf"/>
</dbReference>
<keyword evidence="9" id="KW-1185">Reference proteome</keyword>
<dbReference type="Proteomes" id="UP001341840">
    <property type="component" value="Unassembled WGS sequence"/>
</dbReference>
<dbReference type="PANTHER" id="PTHR48028">
    <property type="entry name" value="GLYCINE-RICH RNA-BINDING PROTEIN RZ1A"/>
    <property type="match status" value="1"/>
</dbReference>
<sequence>MRENQKDGEGANIDEWQQVRRGRSRATWCRTNPQPHLPTHSKRFEWNWESDRWAEQRRNMEANTVRVFVDNLPRNTMVRWLWNIFGKEGKIVDIFLQRKERKWNPLRFAFVRFETRTEEHTAIRRLHGQEFWECNLALSEAKYRKNEERDLKRTPVEIQRREPIATHASARRSFRDVVANDQRNDAFLC</sequence>
<protein>
    <recommendedName>
        <fullName evidence="7">RRM domain-containing protein</fullName>
    </recommendedName>
</protein>
<gene>
    <name evidence="8" type="ORF">PIB30_063349</name>
</gene>
<dbReference type="InterPro" id="IPR000504">
    <property type="entry name" value="RRM_dom"/>
</dbReference>
<name>A0ABU6ZK48_9FABA</name>
<evidence type="ECO:0000256" key="3">
    <source>
        <dbReference type="ARBA" id="ARBA00022884"/>
    </source>
</evidence>
<dbReference type="PANTHER" id="PTHR48028:SF4">
    <property type="entry name" value="SC35-LIKE SPLICING FACTOR"/>
    <property type="match status" value="1"/>
</dbReference>
<dbReference type="SUPFAM" id="SSF54928">
    <property type="entry name" value="RNA-binding domain, RBD"/>
    <property type="match status" value="1"/>
</dbReference>
<keyword evidence="3 6" id="KW-0694">RNA-binding</keyword>
<dbReference type="SMART" id="SM00360">
    <property type="entry name" value="RRM"/>
    <property type="match status" value="1"/>
</dbReference>
<keyword evidence="5" id="KW-0539">Nucleus</keyword>
<dbReference type="Gene3D" id="3.30.70.330">
    <property type="match status" value="1"/>
</dbReference>
<dbReference type="InterPro" id="IPR051106">
    <property type="entry name" value="RNA-bind/splicing_reg"/>
</dbReference>
<dbReference type="PROSITE" id="PS50102">
    <property type="entry name" value="RRM"/>
    <property type="match status" value="1"/>
</dbReference>
<evidence type="ECO:0000256" key="4">
    <source>
        <dbReference type="ARBA" id="ARBA00023187"/>
    </source>
</evidence>
<comment type="subcellular location">
    <subcellularLocation>
        <location evidence="1">Nucleus</location>
    </subcellularLocation>
</comment>
<evidence type="ECO:0000256" key="2">
    <source>
        <dbReference type="ARBA" id="ARBA00022664"/>
    </source>
</evidence>
<feature type="domain" description="RRM" evidence="7">
    <location>
        <begin position="65"/>
        <end position="143"/>
    </location>
</feature>
<keyword evidence="2" id="KW-0507">mRNA processing</keyword>
<dbReference type="EMBL" id="JASCZI010272462">
    <property type="protein sequence ID" value="MED6222335.1"/>
    <property type="molecule type" value="Genomic_DNA"/>
</dbReference>
<reference evidence="8 9" key="1">
    <citation type="journal article" date="2023" name="Plants (Basel)">
        <title>Bridging the Gap: Combining Genomics and Transcriptomics Approaches to Understand Stylosanthes scabra, an Orphan Legume from the Brazilian Caatinga.</title>
        <authorList>
            <person name="Ferreira-Neto J.R.C."/>
            <person name="da Silva M.D."/>
            <person name="Binneck E."/>
            <person name="de Melo N.F."/>
            <person name="da Silva R.H."/>
            <person name="de Melo A.L.T.M."/>
            <person name="Pandolfi V."/>
            <person name="Bustamante F.O."/>
            <person name="Brasileiro-Vidal A.C."/>
            <person name="Benko-Iseppon A.M."/>
        </authorList>
    </citation>
    <scope>NUCLEOTIDE SEQUENCE [LARGE SCALE GENOMIC DNA]</scope>
    <source>
        <tissue evidence="8">Leaves</tissue>
    </source>
</reference>
<evidence type="ECO:0000256" key="6">
    <source>
        <dbReference type="PROSITE-ProRule" id="PRU00176"/>
    </source>
</evidence>
<evidence type="ECO:0000256" key="1">
    <source>
        <dbReference type="ARBA" id="ARBA00004123"/>
    </source>
</evidence>
<keyword evidence="4" id="KW-0508">mRNA splicing</keyword>